<dbReference type="InterPro" id="IPR017438">
    <property type="entry name" value="ATP-NAD_kinase_N"/>
</dbReference>
<dbReference type="GO" id="GO:0016301">
    <property type="term" value="F:kinase activity"/>
    <property type="evidence" value="ECO:0007669"/>
    <property type="project" value="UniProtKB-KW"/>
</dbReference>
<evidence type="ECO:0000256" key="6">
    <source>
        <dbReference type="ARBA" id="ARBA00022840"/>
    </source>
</evidence>
<reference evidence="10" key="1">
    <citation type="submission" date="2024-02" db="EMBL/GenBank/DDBJ databases">
        <title>Tomenella chthoni gen. nov. sp. nov., a member of the family Jonesiaceae isolated from bat guano.</title>
        <authorList>
            <person name="Miller S.L."/>
            <person name="King J."/>
            <person name="Sankaranarayanan K."/>
            <person name="Lawson P.A."/>
        </authorList>
    </citation>
    <scope>NUCLEOTIDE SEQUENCE</scope>
    <source>
        <strain evidence="10">BS-20</strain>
    </source>
</reference>
<dbReference type="Pfam" id="PF19279">
    <property type="entry name" value="YegS_C"/>
    <property type="match status" value="1"/>
</dbReference>
<organism evidence="10">
    <name type="scientific">Jonesiaceae bacterium BS-20</name>
    <dbReference type="NCBI Taxonomy" id="3120821"/>
    <lineage>
        <taxon>Bacteria</taxon>
        <taxon>Bacillati</taxon>
        <taxon>Actinomycetota</taxon>
        <taxon>Actinomycetes</taxon>
        <taxon>Micrococcales</taxon>
        <taxon>Jonesiaceae</taxon>
    </lineage>
</organism>
<dbReference type="SMART" id="SM00046">
    <property type="entry name" value="DAGKc"/>
    <property type="match status" value="1"/>
</dbReference>
<dbReference type="InterPro" id="IPR016064">
    <property type="entry name" value="NAD/diacylglycerol_kinase_sf"/>
</dbReference>
<keyword evidence="7" id="KW-0594">Phospholipid biosynthesis</keyword>
<feature type="domain" description="DAGKc" evidence="9">
    <location>
        <begin position="1"/>
        <end position="135"/>
    </location>
</feature>
<gene>
    <name evidence="10" type="ORF">V5R04_05620</name>
</gene>
<evidence type="ECO:0000256" key="2">
    <source>
        <dbReference type="ARBA" id="ARBA00005983"/>
    </source>
</evidence>
<proteinExistence type="inferred from homology"/>
<keyword evidence="3" id="KW-0808">Transferase</keyword>
<dbReference type="Gene3D" id="2.60.200.40">
    <property type="match status" value="1"/>
</dbReference>
<keyword evidence="8" id="KW-1208">Phospholipid metabolism</keyword>
<evidence type="ECO:0000256" key="1">
    <source>
        <dbReference type="ARBA" id="ARBA00001946"/>
    </source>
</evidence>
<dbReference type="PROSITE" id="PS50146">
    <property type="entry name" value="DAGK"/>
    <property type="match status" value="1"/>
</dbReference>
<keyword evidence="4" id="KW-0547">Nucleotide-binding</keyword>
<evidence type="ECO:0000256" key="5">
    <source>
        <dbReference type="ARBA" id="ARBA00022777"/>
    </source>
</evidence>
<dbReference type="InterPro" id="IPR001206">
    <property type="entry name" value="Diacylglycerol_kinase_cat_dom"/>
</dbReference>
<evidence type="ECO:0000259" key="9">
    <source>
        <dbReference type="PROSITE" id="PS50146"/>
    </source>
</evidence>
<dbReference type="GO" id="GO:0008654">
    <property type="term" value="P:phospholipid biosynthetic process"/>
    <property type="evidence" value="ECO:0007669"/>
    <property type="project" value="UniProtKB-KW"/>
</dbReference>
<dbReference type="Gene3D" id="3.40.50.10330">
    <property type="entry name" value="Probable inorganic polyphosphate/atp-NAD kinase, domain 1"/>
    <property type="match status" value="1"/>
</dbReference>
<sequence>MSRFRIGLVINPTAGLGKGASVGVKVRDLFAKHDIDVADLSAHNAKDALARARAACISGLDALVVVGGDGMVNLGVNATIGTETPLGIVAAGSGNDFATAIELPVRHLTQSVDVIIAALESGHVKAFDAAQVEPHVLVSQHARFGRVDAQATAAHSDTSRRWFAGSLSVGFDAAVNAQANTYKWPKGHLKYLRAVVACLVSFKPFGYKITVDGKTFESRGTLAAISNSPLFGGGLPIAPMADMHDGMLDLVFATPLTKPEIMAILPKLYKGGHVGHEAVSFQKGKKILIEPSSIGPLPPVAFADGEVVGTAPLEVTAHAGVLRILVPQDH</sequence>
<name>A0AAU7DXH9_9MICO</name>
<dbReference type="PANTHER" id="PTHR12358">
    <property type="entry name" value="SPHINGOSINE KINASE"/>
    <property type="match status" value="1"/>
</dbReference>
<dbReference type="AlphaFoldDB" id="A0AAU7DXH9"/>
<dbReference type="Pfam" id="PF00781">
    <property type="entry name" value="DAGK_cat"/>
    <property type="match status" value="1"/>
</dbReference>
<evidence type="ECO:0000256" key="4">
    <source>
        <dbReference type="ARBA" id="ARBA00022741"/>
    </source>
</evidence>
<comment type="cofactor">
    <cofactor evidence="1">
        <name>Mg(2+)</name>
        <dbReference type="ChEBI" id="CHEBI:18420"/>
    </cofactor>
</comment>
<evidence type="ECO:0000313" key="10">
    <source>
        <dbReference type="EMBL" id="XBH22699.1"/>
    </source>
</evidence>
<dbReference type="InterPro" id="IPR045540">
    <property type="entry name" value="YegS/DAGK_C"/>
</dbReference>
<dbReference type="SUPFAM" id="SSF111331">
    <property type="entry name" value="NAD kinase/diacylglycerol kinase-like"/>
    <property type="match status" value="1"/>
</dbReference>
<dbReference type="InterPro" id="IPR050187">
    <property type="entry name" value="Lipid_Phosphate_FormReg"/>
</dbReference>
<dbReference type="GO" id="GO:0005524">
    <property type="term" value="F:ATP binding"/>
    <property type="evidence" value="ECO:0007669"/>
    <property type="project" value="UniProtKB-KW"/>
</dbReference>
<keyword evidence="6" id="KW-0067">ATP-binding</keyword>
<dbReference type="EMBL" id="CP146203">
    <property type="protein sequence ID" value="XBH22699.1"/>
    <property type="molecule type" value="Genomic_DNA"/>
</dbReference>
<accession>A0AAU7DXH9</accession>
<dbReference type="PANTHER" id="PTHR12358:SF54">
    <property type="entry name" value="SPHINGOSINE KINASE RELATED PROTEIN"/>
    <property type="match status" value="1"/>
</dbReference>
<evidence type="ECO:0000256" key="8">
    <source>
        <dbReference type="ARBA" id="ARBA00023264"/>
    </source>
</evidence>
<evidence type="ECO:0000256" key="7">
    <source>
        <dbReference type="ARBA" id="ARBA00023209"/>
    </source>
</evidence>
<keyword evidence="7" id="KW-0443">Lipid metabolism</keyword>
<evidence type="ECO:0000256" key="3">
    <source>
        <dbReference type="ARBA" id="ARBA00022679"/>
    </source>
</evidence>
<comment type="similarity">
    <text evidence="2">Belongs to the diacylglycerol/lipid kinase family.</text>
</comment>
<protein>
    <submittedName>
        <fullName evidence="10">Diacylglycerol kinase family protein</fullName>
    </submittedName>
</protein>
<keyword evidence="5 10" id="KW-0418">Kinase</keyword>
<keyword evidence="7" id="KW-0444">Lipid biosynthesis</keyword>